<name>A0ABP7A1E3_9ACTN</name>
<comment type="caution">
    <text evidence="2">The sequence shown here is derived from an EMBL/GenBank/DDBJ whole genome shotgun (WGS) entry which is preliminary data.</text>
</comment>
<reference evidence="3" key="1">
    <citation type="journal article" date="2019" name="Int. J. Syst. Evol. Microbiol.">
        <title>The Global Catalogue of Microorganisms (GCM) 10K type strain sequencing project: providing services to taxonomists for standard genome sequencing and annotation.</title>
        <authorList>
            <consortium name="The Broad Institute Genomics Platform"/>
            <consortium name="The Broad Institute Genome Sequencing Center for Infectious Disease"/>
            <person name="Wu L."/>
            <person name="Ma J."/>
        </authorList>
    </citation>
    <scope>NUCLEOTIDE SEQUENCE [LARGE SCALE GENOMIC DNA]</scope>
    <source>
        <strain evidence="3">JCM 16902</strain>
    </source>
</reference>
<evidence type="ECO:0000313" key="3">
    <source>
        <dbReference type="Proteomes" id="UP001501074"/>
    </source>
</evidence>
<evidence type="ECO:0000256" key="1">
    <source>
        <dbReference type="SAM" id="MobiDB-lite"/>
    </source>
</evidence>
<feature type="compositionally biased region" description="Basic and acidic residues" evidence="1">
    <location>
        <begin position="59"/>
        <end position="73"/>
    </location>
</feature>
<dbReference type="EMBL" id="BAAAZO010000009">
    <property type="protein sequence ID" value="GAA3622734.1"/>
    <property type="molecule type" value="Genomic_DNA"/>
</dbReference>
<gene>
    <name evidence="2" type="ORF">GCM10022223_44630</name>
</gene>
<keyword evidence="3" id="KW-1185">Reference proteome</keyword>
<dbReference type="RefSeq" id="WP_231481193.1">
    <property type="nucleotide sequence ID" value="NZ_BAAAZO010000009.1"/>
</dbReference>
<feature type="region of interest" description="Disordered" evidence="1">
    <location>
        <begin position="31"/>
        <end position="73"/>
    </location>
</feature>
<dbReference type="Proteomes" id="UP001501074">
    <property type="component" value="Unassembled WGS sequence"/>
</dbReference>
<proteinExistence type="predicted"/>
<protein>
    <submittedName>
        <fullName evidence="2">Uncharacterized protein</fullName>
    </submittedName>
</protein>
<accession>A0ABP7A1E3</accession>
<organism evidence="2 3">
    <name type="scientific">Kineosporia mesophila</name>
    <dbReference type="NCBI Taxonomy" id="566012"/>
    <lineage>
        <taxon>Bacteria</taxon>
        <taxon>Bacillati</taxon>
        <taxon>Actinomycetota</taxon>
        <taxon>Actinomycetes</taxon>
        <taxon>Kineosporiales</taxon>
        <taxon>Kineosporiaceae</taxon>
        <taxon>Kineosporia</taxon>
    </lineage>
</organism>
<evidence type="ECO:0000313" key="2">
    <source>
        <dbReference type="EMBL" id="GAA3622734.1"/>
    </source>
</evidence>
<sequence>MDRPPLSTVLTSVLSAAVENTNRLTLLATFRPPLRDEGQDLPATDEEPTGSRVIPMPRRAPENAEQHDPTPAA</sequence>